<dbReference type="STRING" id="1227465.C463_10830"/>
<dbReference type="Gene3D" id="3.30.565.10">
    <property type="entry name" value="Histidine kinase-like ATPase, C-terminal domain"/>
    <property type="match status" value="1"/>
</dbReference>
<evidence type="ECO:0000313" key="7">
    <source>
        <dbReference type="EMBL" id="ELZ42402.1"/>
    </source>
</evidence>
<dbReference type="EMBL" id="AOJK01000053">
    <property type="protein sequence ID" value="ELZ42402.1"/>
    <property type="molecule type" value="Genomic_DNA"/>
</dbReference>
<dbReference type="SUPFAM" id="SSF55874">
    <property type="entry name" value="ATPase domain of HSP90 chaperone/DNA topoisomerase II/histidine kinase"/>
    <property type="match status" value="1"/>
</dbReference>
<dbReference type="Pfam" id="PF00072">
    <property type="entry name" value="Response_reg"/>
    <property type="match status" value="1"/>
</dbReference>
<reference evidence="7 8" key="1">
    <citation type="journal article" date="2014" name="PLoS Genet.">
        <title>Phylogenetically driven sequencing of extremely halophilic archaea reveals strategies for static and dynamic osmo-response.</title>
        <authorList>
            <person name="Becker E.A."/>
            <person name="Seitzer P.M."/>
            <person name="Tritt A."/>
            <person name="Larsen D."/>
            <person name="Krusor M."/>
            <person name="Yao A.I."/>
            <person name="Wu D."/>
            <person name="Madern D."/>
            <person name="Eisen J.A."/>
            <person name="Darling A.E."/>
            <person name="Facciotti M.T."/>
        </authorList>
    </citation>
    <scope>NUCLEOTIDE SEQUENCE [LARGE SCALE GENOMIC DNA]</scope>
    <source>
        <strain evidence="7 8">DSM 19288</strain>
    </source>
</reference>
<dbReference type="InterPro" id="IPR052155">
    <property type="entry name" value="Biofilm_reg_signaling"/>
</dbReference>
<dbReference type="InterPro" id="IPR001610">
    <property type="entry name" value="PAC"/>
</dbReference>
<dbReference type="CDD" id="cd00130">
    <property type="entry name" value="PAS"/>
    <property type="match status" value="4"/>
</dbReference>
<dbReference type="CDD" id="cd00156">
    <property type="entry name" value="REC"/>
    <property type="match status" value="1"/>
</dbReference>
<dbReference type="SMART" id="SM00387">
    <property type="entry name" value="HATPase_c"/>
    <property type="match status" value="1"/>
</dbReference>
<dbReference type="Gene3D" id="3.30.450.20">
    <property type="entry name" value="PAS domain"/>
    <property type="match status" value="5"/>
</dbReference>
<dbReference type="Pfam" id="PF08448">
    <property type="entry name" value="PAS_4"/>
    <property type="match status" value="1"/>
</dbReference>
<dbReference type="Pfam" id="PF02518">
    <property type="entry name" value="HATPase_c"/>
    <property type="match status" value="1"/>
</dbReference>
<keyword evidence="2" id="KW-0175">Coiled coil</keyword>
<feature type="domain" description="PAC" evidence="6">
    <location>
        <begin position="851"/>
        <end position="902"/>
    </location>
</feature>
<feature type="domain" description="PAS" evidence="5">
    <location>
        <begin position="131"/>
        <end position="202"/>
    </location>
</feature>
<gene>
    <name evidence="7" type="ORF">C463_10830</name>
</gene>
<dbReference type="InterPro" id="IPR000014">
    <property type="entry name" value="PAS"/>
</dbReference>
<dbReference type="InterPro" id="IPR011006">
    <property type="entry name" value="CheY-like_superfamily"/>
</dbReference>
<accession>M0E649</accession>
<feature type="coiled-coil region" evidence="2">
    <location>
        <begin position="743"/>
        <end position="770"/>
    </location>
</feature>
<dbReference type="Proteomes" id="UP000011586">
    <property type="component" value="Unassembled WGS sequence"/>
</dbReference>
<keyword evidence="8" id="KW-1185">Reference proteome</keyword>
<dbReference type="PANTHER" id="PTHR44757">
    <property type="entry name" value="DIGUANYLATE CYCLASE DGCP"/>
    <property type="match status" value="1"/>
</dbReference>
<dbReference type="InterPro" id="IPR001789">
    <property type="entry name" value="Sig_transdc_resp-reg_receiver"/>
</dbReference>
<dbReference type="PATRIC" id="fig|1227465.4.peg.2119"/>
<dbReference type="InterPro" id="IPR003594">
    <property type="entry name" value="HATPase_dom"/>
</dbReference>
<feature type="domain" description="Response regulatory" evidence="4">
    <location>
        <begin position="1"/>
        <end position="116"/>
    </location>
</feature>
<dbReference type="SMART" id="SM00448">
    <property type="entry name" value="REC"/>
    <property type="match status" value="1"/>
</dbReference>
<dbReference type="InterPro" id="IPR035965">
    <property type="entry name" value="PAS-like_dom_sf"/>
</dbReference>
<dbReference type="InterPro" id="IPR036890">
    <property type="entry name" value="HATPase_C_sf"/>
</dbReference>
<dbReference type="InterPro" id="IPR013655">
    <property type="entry name" value="PAS_fold_3"/>
</dbReference>
<dbReference type="Pfam" id="PF08447">
    <property type="entry name" value="PAS_3"/>
    <property type="match status" value="1"/>
</dbReference>
<dbReference type="SUPFAM" id="SSF52172">
    <property type="entry name" value="CheY-like"/>
    <property type="match status" value="1"/>
</dbReference>
<dbReference type="SUPFAM" id="SSF55785">
    <property type="entry name" value="PYP-like sensor domain (PAS domain)"/>
    <property type="match status" value="5"/>
</dbReference>
<proteinExistence type="predicted"/>
<dbReference type="SMART" id="SM00086">
    <property type="entry name" value="PAC"/>
    <property type="match status" value="5"/>
</dbReference>
<dbReference type="AlphaFoldDB" id="M0E649"/>
<comment type="caution">
    <text evidence="7">The sequence shown here is derived from an EMBL/GenBank/DDBJ whole genome shotgun (WGS) entry which is preliminary data.</text>
</comment>
<name>M0E649_9EURY</name>
<dbReference type="PROSITE" id="PS50110">
    <property type="entry name" value="RESPONSE_REGULATORY"/>
    <property type="match status" value="1"/>
</dbReference>
<dbReference type="PROSITE" id="PS50113">
    <property type="entry name" value="PAC"/>
    <property type="match status" value="4"/>
</dbReference>
<comment type="caution">
    <text evidence="1">Lacks conserved residue(s) required for the propagation of feature annotation.</text>
</comment>
<evidence type="ECO:0000256" key="2">
    <source>
        <dbReference type="SAM" id="Coils"/>
    </source>
</evidence>
<feature type="domain" description="PAS" evidence="5">
    <location>
        <begin position="249"/>
        <end position="292"/>
    </location>
</feature>
<dbReference type="InterPro" id="IPR000700">
    <property type="entry name" value="PAS-assoc_C"/>
</dbReference>
<dbReference type="PROSITE" id="PS50109">
    <property type="entry name" value="HIS_KIN"/>
    <property type="match status" value="1"/>
</dbReference>
<evidence type="ECO:0000259" key="4">
    <source>
        <dbReference type="PROSITE" id="PS50110"/>
    </source>
</evidence>
<dbReference type="Pfam" id="PF13426">
    <property type="entry name" value="PAS_9"/>
    <property type="match status" value="3"/>
</dbReference>
<dbReference type="GO" id="GO:0000160">
    <property type="term" value="P:phosphorelay signal transduction system"/>
    <property type="evidence" value="ECO:0007669"/>
    <property type="project" value="InterPro"/>
</dbReference>
<feature type="domain" description="PAC" evidence="6">
    <location>
        <begin position="326"/>
        <end position="376"/>
    </location>
</feature>
<dbReference type="Gene3D" id="3.40.50.2300">
    <property type="match status" value="1"/>
</dbReference>
<dbReference type="NCBIfam" id="TIGR00229">
    <property type="entry name" value="sensory_box"/>
    <property type="match status" value="5"/>
</dbReference>
<feature type="domain" description="PAC" evidence="6">
    <location>
        <begin position="561"/>
        <end position="616"/>
    </location>
</feature>
<evidence type="ECO:0000259" key="6">
    <source>
        <dbReference type="PROSITE" id="PS50113"/>
    </source>
</evidence>
<protein>
    <submittedName>
        <fullName evidence="7">Bacterio-opsin activator-like transcription regulator</fullName>
    </submittedName>
</protein>
<dbReference type="InterPro" id="IPR005467">
    <property type="entry name" value="His_kinase_dom"/>
</dbReference>
<dbReference type="SMART" id="SM00091">
    <property type="entry name" value="PAS"/>
    <property type="match status" value="5"/>
</dbReference>
<feature type="domain" description="Histidine kinase" evidence="3">
    <location>
        <begin position="906"/>
        <end position="1103"/>
    </location>
</feature>
<dbReference type="PROSITE" id="PS50112">
    <property type="entry name" value="PAS"/>
    <property type="match status" value="4"/>
</dbReference>
<evidence type="ECO:0000259" key="3">
    <source>
        <dbReference type="PROSITE" id="PS50109"/>
    </source>
</evidence>
<feature type="domain" description="PAS" evidence="5">
    <location>
        <begin position="370"/>
        <end position="442"/>
    </location>
</feature>
<sequence>MLCVDGDPEETQRVAAALQGEPEPFHVVTETDPVEALDRLSSGDIDCLVAGYDLPTMDGVTFLESVRETHGDVPFILFTGSGSEAVASRAISAGVTDYVRSRPGGGGLDALVDRIRALLSHDGAATEWAYDEAQFERFVEAFPDVVFAINEEGRYVDVIAGGTDSLLFDDPEELLGSRFHDLLPVETADRSLDAIQSTLETGEQQRIEYQLEVQSGTRWFEGRVGPLDASGSTQTVFWIARDITARKRREQEYEQIFNSVNDAITVFDPKAGEITEINEAYREMLGYDIERIRELGIDGLSATDEGYTGEQAWELIRDVAETGESKTVEWRAKQRNGDRIWLEATLTPAEIGGERRVLSIQRDVTDRRELERTYRSVFENVSDGLVVHDPETGEITDVNDRFSSMNGYDREQLMGETIDVVTGPDHDYERAKKMVEQAREGESQLFEWRNERADGTTFPVEVNLSVIDLRGEERVLASVRDITARKRREREYEQIFDGVNDAIVIQDPETGEPVDANETFLDRLGYDNVDEIREEGLAGLSATQTGHTKEYAEELCHRVIETGESEVVEWAQETKDGERRWIEATVDSAVIQGEDRILSMQRDITERKRRQRIIQKLHASTNDLQEAESIEDVCEATVAAAEEVLNISMPICWIHGYDEPDVLSPVATSETVWDASQGVDGPGEFEPGDFQYEVYETGEMRIYDPSERREETPLNCGVLIGLGDHGMFGAADPGVETFDDVTLDAARILARHARAALDRVERERELRESERRFRLIAEQIDEVIYLANTDFTEVLYVNPAYETIWGRSTEELYDDAQNFLEAVDPRDREEIKSDVETMVAEMQRDDPADSYDFEYRIRQPGGEIRWVSATGYTIEMSGDERRFVAIVEDVTERKYREQRLEVFNRILRHNLRNQLDVIRSHAEALIDQIDNSHPKQIVAAVDELAAMGARARNTDQIIPIGEATSEVELPETMMELADELAPNQGTVEVVTDLPASARLMNNDEALRTAVRSALENAIEYADSTVRLTVQDSPDGYVVIIDDDGPGIPEEELIPIEAGTETKLNHGRGLGLWQLRWAVDKLNGELSFDTNDGTTIRIGVPDRDETARSN</sequence>
<organism evidence="7 8">
    <name type="scientific">Halorubrum californiense DSM 19288</name>
    <dbReference type="NCBI Taxonomy" id="1227465"/>
    <lineage>
        <taxon>Archaea</taxon>
        <taxon>Methanobacteriati</taxon>
        <taxon>Methanobacteriota</taxon>
        <taxon>Stenosarchaea group</taxon>
        <taxon>Halobacteria</taxon>
        <taxon>Halobacteriales</taxon>
        <taxon>Haloferacaceae</taxon>
        <taxon>Halorubrum</taxon>
    </lineage>
</organism>
<feature type="domain" description="PAC" evidence="6">
    <location>
        <begin position="444"/>
        <end position="494"/>
    </location>
</feature>
<dbReference type="InterPro" id="IPR013656">
    <property type="entry name" value="PAS_4"/>
</dbReference>
<dbReference type="PANTHER" id="PTHR44757:SF2">
    <property type="entry name" value="BIOFILM ARCHITECTURE MAINTENANCE PROTEIN MBAA"/>
    <property type="match status" value="1"/>
</dbReference>
<evidence type="ECO:0000313" key="8">
    <source>
        <dbReference type="Proteomes" id="UP000011586"/>
    </source>
</evidence>
<evidence type="ECO:0000256" key="1">
    <source>
        <dbReference type="PROSITE-ProRule" id="PRU00169"/>
    </source>
</evidence>
<feature type="domain" description="PAS" evidence="5">
    <location>
        <begin position="769"/>
        <end position="842"/>
    </location>
</feature>
<evidence type="ECO:0000259" key="5">
    <source>
        <dbReference type="PROSITE" id="PS50112"/>
    </source>
</evidence>